<dbReference type="Gene3D" id="3.30.360.10">
    <property type="entry name" value="Dihydrodipicolinate Reductase, domain 2"/>
    <property type="match status" value="1"/>
</dbReference>
<dbReference type="InterPro" id="IPR000683">
    <property type="entry name" value="Gfo/Idh/MocA-like_OxRdtase_N"/>
</dbReference>
<evidence type="ECO:0000313" key="4">
    <source>
        <dbReference type="EMBL" id="PPQ86153.1"/>
    </source>
</evidence>
<dbReference type="InParanoid" id="A0A409X5T8"/>
<dbReference type="InterPro" id="IPR050463">
    <property type="entry name" value="Gfo/Idh/MocA_oxidrdct_glycsds"/>
</dbReference>
<sequence length="369" mass="40192">MFSTTPIKVGFVGLSTSGWASAVLGPSLIQPFLKEAYDLVAVSTTSEASAQASAEKYSKEVGHPVKAYFGGTAQIAADPDVDLVAISVKAPYHKKAALPVIEAKKNLFIEWPAGASLKDTEEIAAAARKHGVRTMVGLQTRHSAVIQKVKQLLSTEVIGTVRSTNLTNLVPREWQLWTPFSKEKDLYLIEHRNGATQLHIPMTHLLDTVMYLLGDFVNVTATSSITYPTGTVVDNEGKPTAKTYTVENPDHFAVTGSLQGGVLANLFWRSGYATGEGRRMYMWEIEGDEGIIRIESAIPFPSIIEPDLYLNGMKVELEDSRNGILTLGAAWRDFAENGSQYATIEDAVKNHQLIEAIETSAALGKRVNL</sequence>
<dbReference type="Pfam" id="PF01408">
    <property type="entry name" value="GFO_IDH_MocA"/>
    <property type="match status" value="1"/>
</dbReference>
<dbReference type="InterPro" id="IPR055080">
    <property type="entry name" value="Gal80p-like_C"/>
</dbReference>
<dbReference type="Pfam" id="PF22685">
    <property type="entry name" value="Gal80p_C-like"/>
    <property type="match status" value="1"/>
</dbReference>
<dbReference type="EMBL" id="NHYD01002548">
    <property type="protein sequence ID" value="PPQ86153.1"/>
    <property type="molecule type" value="Genomic_DNA"/>
</dbReference>
<comment type="caution">
    <text evidence="4">The sequence shown here is derived from an EMBL/GenBank/DDBJ whole genome shotgun (WGS) entry which is preliminary data.</text>
</comment>
<dbReference type="GO" id="GO:0000166">
    <property type="term" value="F:nucleotide binding"/>
    <property type="evidence" value="ECO:0007669"/>
    <property type="project" value="InterPro"/>
</dbReference>
<dbReference type="OrthoDB" id="64915at2759"/>
<keyword evidence="1" id="KW-0560">Oxidoreductase</keyword>
<dbReference type="STRING" id="93625.A0A409X5T8"/>
<organism evidence="4 5">
    <name type="scientific">Psilocybe cyanescens</name>
    <dbReference type="NCBI Taxonomy" id="93625"/>
    <lineage>
        <taxon>Eukaryota</taxon>
        <taxon>Fungi</taxon>
        <taxon>Dikarya</taxon>
        <taxon>Basidiomycota</taxon>
        <taxon>Agaricomycotina</taxon>
        <taxon>Agaricomycetes</taxon>
        <taxon>Agaricomycetidae</taxon>
        <taxon>Agaricales</taxon>
        <taxon>Agaricineae</taxon>
        <taxon>Strophariaceae</taxon>
        <taxon>Psilocybe</taxon>
    </lineage>
</organism>
<dbReference type="Proteomes" id="UP000283269">
    <property type="component" value="Unassembled WGS sequence"/>
</dbReference>
<dbReference type="AlphaFoldDB" id="A0A409X5T8"/>
<reference evidence="4 5" key="1">
    <citation type="journal article" date="2018" name="Evol. Lett.">
        <title>Horizontal gene cluster transfer increased hallucinogenic mushroom diversity.</title>
        <authorList>
            <person name="Reynolds H.T."/>
            <person name="Vijayakumar V."/>
            <person name="Gluck-Thaler E."/>
            <person name="Korotkin H.B."/>
            <person name="Matheny P.B."/>
            <person name="Slot J.C."/>
        </authorList>
    </citation>
    <scope>NUCLEOTIDE SEQUENCE [LARGE SCALE GENOMIC DNA]</scope>
    <source>
        <strain evidence="4 5">2631</strain>
    </source>
</reference>
<name>A0A409X5T8_PSICY</name>
<feature type="domain" description="Gal80p-like C-terminal" evidence="3">
    <location>
        <begin position="145"/>
        <end position="296"/>
    </location>
</feature>
<proteinExistence type="predicted"/>
<dbReference type="Gene3D" id="3.40.50.720">
    <property type="entry name" value="NAD(P)-binding Rossmann-like Domain"/>
    <property type="match status" value="1"/>
</dbReference>
<feature type="domain" description="Gfo/Idh/MocA-like oxidoreductase N-terminal" evidence="2">
    <location>
        <begin position="7"/>
        <end position="137"/>
    </location>
</feature>
<evidence type="ECO:0000313" key="5">
    <source>
        <dbReference type="Proteomes" id="UP000283269"/>
    </source>
</evidence>
<dbReference type="SUPFAM" id="SSF55347">
    <property type="entry name" value="Glyceraldehyde-3-phosphate dehydrogenase-like, C-terminal domain"/>
    <property type="match status" value="1"/>
</dbReference>
<gene>
    <name evidence="4" type="ORF">CVT25_002904</name>
</gene>
<accession>A0A409X5T8</accession>
<dbReference type="GO" id="GO:0016491">
    <property type="term" value="F:oxidoreductase activity"/>
    <property type="evidence" value="ECO:0007669"/>
    <property type="project" value="UniProtKB-KW"/>
</dbReference>
<dbReference type="InterPro" id="IPR036291">
    <property type="entry name" value="NAD(P)-bd_dom_sf"/>
</dbReference>
<evidence type="ECO:0000256" key="1">
    <source>
        <dbReference type="ARBA" id="ARBA00023002"/>
    </source>
</evidence>
<evidence type="ECO:0000259" key="3">
    <source>
        <dbReference type="Pfam" id="PF22685"/>
    </source>
</evidence>
<dbReference type="PANTHER" id="PTHR43818:SF11">
    <property type="entry name" value="BCDNA.GH03377"/>
    <property type="match status" value="1"/>
</dbReference>
<keyword evidence="5" id="KW-1185">Reference proteome</keyword>
<dbReference type="SUPFAM" id="SSF51735">
    <property type="entry name" value="NAD(P)-binding Rossmann-fold domains"/>
    <property type="match status" value="1"/>
</dbReference>
<dbReference type="PANTHER" id="PTHR43818">
    <property type="entry name" value="BCDNA.GH03377"/>
    <property type="match status" value="1"/>
</dbReference>
<protein>
    <recommendedName>
        <fullName evidence="6">Gfo/Idh/MocA-like oxidoreductase N-terminal domain-containing protein</fullName>
    </recommendedName>
</protein>
<evidence type="ECO:0000259" key="2">
    <source>
        <dbReference type="Pfam" id="PF01408"/>
    </source>
</evidence>
<evidence type="ECO:0008006" key="6">
    <source>
        <dbReference type="Google" id="ProtNLM"/>
    </source>
</evidence>